<accession>A0ABU3EX11</accession>
<evidence type="ECO:0000313" key="7">
    <source>
        <dbReference type="EMBL" id="MDT2599211.1"/>
    </source>
</evidence>
<evidence type="ECO:0000256" key="6">
    <source>
        <dbReference type="RuleBase" id="RU004468"/>
    </source>
</evidence>
<dbReference type="PROSITE" id="PS00653">
    <property type="entry name" value="GLYCOSYL_HYDROL_F1_2"/>
    <property type="match status" value="1"/>
</dbReference>
<comment type="caution">
    <text evidence="7">The sequence shown here is derived from an EMBL/GenBank/DDBJ whole genome shotgun (WGS) entry which is preliminary data.</text>
</comment>
<dbReference type="RefSeq" id="WP_311821962.1">
    <property type="nucleotide sequence ID" value="NZ_JARPYF010000004.1"/>
</dbReference>
<dbReference type="Gene3D" id="3.20.20.80">
    <property type="entry name" value="Glycosidases"/>
    <property type="match status" value="1"/>
</dbReference>
<keyword evidence="2 6" id="KW-0378">Hydrolase</keyword>
<sequence length="481" mass="55866">MKKNKREFPKDFLWGGAIAANQAEGAYDIDGKGLNVSNINEFVADIPLADRMERDTTSTFVNEAIESIKNHEGRNFPKLRGIDFYHTYREDLKLLKELGLNTFRTSIDWSRIFPTGVEEAPNEEGLKFYDQLIDAILANGMEPMITLSHYEMPIFLTTHYHGWYSRELIEHFVRYSKVILERYKDKVKYWIVFNQINLIGYQSFCHLGVTEDTQENLLEAKYQGLHNMMVVSAMVKEAAVTINPDMEIGMMVFADQVYPASTKPEDALAALQYSQMDYFYSDVLLRGKYPNYAFRYFEEQGINIAFYEGDEEVLKNTADFLSFSYYYSSLVSKESNENNRSFLSNPELEKTPWGWSIDPVGLRIVLNQFYDRYQCPIYITENGLGTTDIVEEDEIHDDYRSYYLAEHLKQVKEAIYDGVDVRGYYAWGPIDIVSASSHQMSKRYGFIYVDIDDYGQGSKKRLKKDSFAWFQQTIQQNGANL</sequence>
<protein>
    <submittedName>
        <fullName evidence="7">Glycoside hydrolase family 1 protein</fullName>
    </submittedName>
</protein>
<dbReference type="PANTHER" id="PTHR10353">
    <property type="entry name" value="GLYCOSYL HYDROLASE"/>
    <property type="match status" value="1"/>
</dbReference>
<dbReference type="InterPro" id="IPR017853">
    <property type="entry name" value="GH"/>
</dbReference>
<evidence type="ECO:0000256" key="1">
    <source>
        <dbReference type="ARBA" id="ARBA00010838"/>
    </source>
</evidence>
<evidence type="ECO:0000256" key="5">
    <source>
        <dbReference type="RuleBase" id="RU003690"/>
    </source>
</evidence>
<reference evidence="7 8" key="1">
    <citation type="submission" date="2023-03" db="EMBL/GenBank/DDBJ databases">
        <authorList>
            <person name="Shen W."/>
            <person name="Cai J."/>
        </authorList>
    </citation>
    <scope>NUCLEOTIDE SEQUENCE [LARGE SCALE GENOMIC DNA]</scope>
    <source>
        <strain evidence="7 8">D6-4</strain>
    </source>
</reference>
<dbReference type="PROSITE" id="PS00572">
    <property type="entry name" value="GLYCOSYL_HYDROL_F1_1"/>
    <property type="match status" value="1"/>
</dbReference>
<dbReference type="SUPFAM" id="SSF51445">
    <property type="entry name" value="(Trans)glycosidases"/>
    <property type="match status" value="1"/>
</dbReference>
<keyword evidence="3 6" id="KW-0326">Glycosidase</keyword>
<keyword evidence="8" id="KW-1185">Reference proteome</keyword>
<evidence type="ECO:0000256" key="4">
    <source>
        <dbReference type="PROSITE-ProRule" id="PRU10055"/>
    </source>
</evidence>
<dbReference type="InterPro" id="IPR018120">
    <property type="entry name" value="Glyco_hydro_1_AS"/>
</dbReference>
<evidence type="ECO:0000256" key="3">
    <source>
        <dbReference type="ARBA" id="ARBA00023295"/>
    </source>
</evidence>
<organism evidence="7 8">
    <name type="scientific">Enterococcus hulanensis</name>
    <dbReference type="NCBI Taxonomy" id="2559929"/>
    <lineage>
        <taxon>Bacteria</taxon>
        <taxon>Bacillati</taxon>
        <taxon>Bacillota</taxon>
        <taxon>Bacilli</taxon>
        <taxon>Lactobacillales</taxon>
        <taxon>Enterococcaceae</taxon>
        <taxon>Enterococcus</taxon>
    </lineage>
</organism>
<feature type="active site" description="Nucleophile" evidence="4">
    <location>
        <position position="381"/>
    </location>
</feature>
<dbReference type="GO" id="GO:0016787">
    <property type="term" value="F:hydrolase activity"/>
    <property type="evidence" value="ECO:0007669"/>
    <property type="project" value="UniProtKB-KW"/>
</dbReference>
<gene>
    <name evidence="7" type="ORF">P7D85_05455</name>
</gene>
<name>A0ABU3EX11_9ENTE</name>
<dbReference type="PANTHER" id="PTHR10353:SF122">
    <property type="entry name" value="6-PHOSPHO-BETA-GLUCOSIDASE ASCB-RELATED"/>
    <property type="match status" value="1"/>
</dbReference>
<proteinExistence type="inferred from homology"/>
<comment type="similarity">
    <text evidence="1 5">Belongs to the glycosyl hydrolase 1 family.</text>
</comment>
<dbReference type="InterPro" id="IPR001360">
    <property type="entry name" value="Glyco_hydro_1"/>
</dbReference>
<dbReference type="Proteomes" id="UP001252875">
    <property type="component" value="Unassembled WGS sequence"/>
</dbReference>
<evidence type="ECO:0000256" key="2">
    <source>
        <dbReference type="ARBA" id="ARBA00022801"/>
    </source>
</evidence>
<dbReference type="InterPro" id="IPR033132">
    <property type="entry name" value="GH_1_N_CS"/>
</dbReference>
<evidence type="ECO:0000313" key="8">
    <source>
        <dbReference type="Proteomes" id="UP001252875"/>
    </source>
</evidence>
<dbReference type="EMBL" id="JARPYI010000002">
    <property type="protein sequence ID" value="MDT2599211.1"/>
    <property type="molecule type" value="Genomic_DNA"/>
</dbReference>
<dbReference type="Pfam" id="PF00232">
    <property type="entry name" value="Glyco_hydro_1"/>
    <property type="match status" value="1"/>
</dbReference>
<dbReference type="PRINTS" id="PR00131">
    <property type="entry name" value="GLHYDRLASE1"/>
</dbReference>